<dbReference type="RefSeq" id="WP_145859608.1">
    <property type="nucleotide sequence ID" value="NZ_RPFW01000007.1"/>
</dbReference>
<organism evidence="1 2">
    <name type="scientific">Trebonia kvetii</name>
    <dbReference type="NCBI Taxonomy" id="2480626"/>
    <lineage>
        <taxon>Bacteria</taxon>
        <taxon>Bacillati</taxon>
        <taxon>Actinomycetota</taxon>
        <taxon>Actinomycetes</taxon>
        <taxon>Streptosporangiales</taxon>
        <taxon>Treboniaceae</taxon>
        <taxon>Trebonia</taxon>
    </lineage>
</organism>
<keyword evidence="2" id="KW-1185">Reference proteome</keyword>
<dbReference type="Proteomes" id="UP000460272">
    <property type="component" value="Unassembled WGS sequence"/>
</dbReference>
<dbReference type="EMBL" id="RPFW01000007">
    <property type="protein sequence ID" value="TVZ01221.1"/>
    <property type="molecule type" value="Genomic_DNA"/>
</dbReference>
<name>A0A6P2BS13_9ACTN</name>
<evidence type="ECO:0000313" key="2">
    <source>
        <dbReference type="Proteomes" id="UP000460272"/>
    </source>
</evidence>
<gene>
    <name evidence="1" type="ORF">EAS64_33625</name>
</gene>
<protein>
    <submittedName>
        <fullName evidence="1">Uncharacterized protein</fullName>
    </submittedName>
</protein>
<dbReference type="AlphaFoldDB" id="A0A6P2BS13"/>
<accession>A0A6P2BS13</accession>
<sequence length="108" mass="12255">MTSRTPLAIPVTAMAHVCARVDALLGLGARVDNEWAWYIWPTAEAAWDREGKLLLIAADEECLPEDFKSVCDLLRDAGWMRGHPEYDDIGEPTHDQPNHVWTWVLRCP</sequence>
<comment type="caution">
    <text evidence="1">The sequence shown here is derived from an EMBL/GenBank/DDBJ whole genome shotgun (WGS) entry which is preliminary data.</text>
</comment>
<proteinExistence type="predicted"/>
<reference evidence="1 2" key="1">
    <citation type="submission" date="2018-11" db="EMBL/GenBank/DDBJ databases">
        <title>Trebonia kvetii gen.nov., sp.nov., a novel acidophilic actinobacterium, and proposal of the new actinobacterial family Treboniaceae fam. nov.</title>
        <authorList>
            <person name="Rapoport D."/>
            <person name="Sagova-Mareckova M."/>
            <person name="Sedlacek I."/>
            <person name="Provaznik J."/>
            <person name="Kralova S."/>
            <person name="Pavlinic D."/>
            <person name="Benes V."/>
            <person name="Kopecky J."/>
        </authorList>
    </citation>
    <scope>NUCLEOTIDE SEQUENCE [LARGE SCALE GENOMIC DNA]</scope>
    <source>
        <strain evidence="1 2">15Tr583</strain>
    </source>
</reference>
<evidence type="ECO:0000313" key="1">
    <source>
        <dbReference type="EMBL" id="TVZ01221.1"/>
    </source>
</evidence>